<dbReference type="Pfam" id="PF02687">
    <property type="entry name" value="FtsX"/>
    <property type="match status" value="1"/>
</dbReference>
<comment type="similarity">
    <text evidence="2 10">Belongs to the ABC-4 integral membrane protein family. FtsX subfamily.</text>
</comment>
<evidence type="ECO:0000256" key="1">
    <source>
        <dbReference type="ARBA" id="ARBA00004651"/>
    </source>
</evidence>
<keyword evidence="8 10" id="KW-0472">Membrane</keyword>
<dbReference type="STRING" id="1421.A2J09_22210"/>
<feature type="transmembrane region" description="Helical" evidence="11">
    <location>
        <begin position="233"/>
        <end position="255"/>
    </location>
</feature>
<dbReference type="Proteomes" id="UP000251431">
    <property type="component" value="Unassembled WGS sequence"/>
</dbReference>
<accession>A0A2X0XNS3</accession>
<dbReference type="Pfam" id="PF18075">
    <property type="entry name" value="FtsX_ECD"/>
    <property type="match status" value="1"/>
</dbReference>
<comment type="subcellular location">
    <subcellularLocation>
        <location evidence="1">Cell membrane</location>
        <topology evidence="1">Multi-pass membrane protein</topology>
    </subcellularLocation>
</comment>
<evidence type="ECO:0000256" key="6">
    <source>
        <dbReference type="ARBA" id="ARBA00022692"/>
    </source>
</evidence>
<keyword evidence="4 10" id="KW-1003">Cell membrane</keyword>
<evidence type="ECO:0000259" key="13">
    <source>
        <dbReference type="Pfam" id="PF18075"/>
    </source>
</evidence>
<evidence type="ECO:0000256" key="5">
    <source>
        <dbReference type="ARBA" id="ARBA00022618"/>
    </source>
</evidence>
<dbReference type="GO" id="GO:0005886">
    <property type="term" value="C:plasma membrane"/>
    <property type="evidence" value="ECO:0007669"/>
    <property type="project" value="UniProtKB-SubCell"/>
</dbReference>
<dbReference type="PANTHER" id="PTHR47755">
    <property type="entry name" value="CELL DIVISION PROTEIN FTSX"/>
    <property type="match status" value="1"/>
</dbReference>
<evidence type="ECO:0000313" key="15">
    <source>
        <dbReference type="Proteomes" id="UP000251431"/>
    </source>
</evidence>
<keyword evidence="7 11" id="KW-1133">Transmembrane helix</keyword>
<dbReference type="InterPro" id="IPR040690">
    <property type="entry name" value="FtsX_ECD"/>
</dbReference>
<dbReference type="InterPro" id="IPR004513">
    <property type="entry name" value="FtsX"/>
</dbReference>
<evidence type="ECO:0000256" key="9">
    <source>
        <dbReference type="ARBA" id="ARBA00023306"/>
    </source>
</evidence>
<evidence type="ECO:0000313" key="14">
    <source>
        <dbReference type="EMBL" id="SPT99526.1"/>
    </source>
</evidence>
<dbReference type="InterPro" id="IPR003838">
    <property type="entry name" value="ABC3_permease_C"/>
</dbReference>
<evidence type="ECO:0000256" key="3">
    <source>
        <dbReference type="ARBA" id="ARBA00021907"/>
    </source>
</evidence>
<feature type="transmembrane region" description="Helical" evidence="11">
    <location>
        <begin position="275"/>
        <end position="296"/>
    </location>
</feature>
<feature type="domain" description="ABC3 transporter permease C-terminal" evidence="12">
    <location>
        <begin position="183"/>
        <end position="297"/>
    </location>
</feature>
<organism evidence="14 15">
    <name type="scientific">Lysinibacillus capsici</name>
    <dbReference type="NCBI Taxonomy" id="2115968"/>
    <lineage>
        <taxon>Bacteria</taxon>
        <taxon>Bacillati</taxon>
        <taxon>Bacillota</taxon>
        <taxon>Bacilli</taxon>
        <taxon>Bacillales</taxon>
        <taxon>Bacillaceae</taxon>
        <taxon>Lysinibacillus</taxon>
    </lineage>
</organism>
<keyword evidence="6 11" id="KW-0812">Transmembrane</keyword>
<dbReference type="AlphaFoldDB" id="A0A2X0XNS3"/>
<proteinExistence type="inferred from homology"/>
<protein>
    <recommendedName>
        <fullName evidence="3 10">Cell division protein FtsX</fullName>
    </recommendedName>
</protein>
<keyword evidence="9 10" id="KW-0131">Cell cycle</keyword>
<sequence>MSVMNTEVNTAMKFSTVKRHFRESIKSLGRNSWMTIASVSAVTVTLILVGVFALIMMNLNKVATDLENDVEIKVLIDETADEAAEKALIEKVKKLPGVSEMTYSTKEDELTKLVKDFGDDFKLFEQSNPLRNVIYVKAADPQQTAKVAKTIDKYEYTYDVMYGEGKVEKLFNFLNISRNVGIVLILGLLFTAIFLISNTIRITIIARRDEIEIMKLVGATNSFVRIPFLLEGMWLGILGSIIPIAVVTTLYHNIYKIIAPRLQGELVQLLDFSPLVYQVSGLLLLIGVLIGIWGSFMSVRKFLKI</sequence>
<dbReference type="Gene3D" id="3.30.70.3040">
    <property type="match status" value="1"/>
</dbReference>
<feature type="transmembrane region" description="Helical" evidence="11">
    <location>
        <begin position="180"/>
        <end position="200"/>
    </location>
</feature>
<dbReference type="NCBIfam" id="NF038347">
    <property type="entry name" value="FtsX_Gpos"/>
    <property type="match status" value="1"/>
</dbReference>
<reference evidence="14 15" key="1">
    <citation type="submission" date="2018-06" db="EMBL/GenBank/DDBJ databases">
        <authorList>
            <consortium name="Pathogen Informatics"/>
            <person name="Doyle S."/>
        </authorList>
    </citation>
    <scope>NUCLEOTIDE SEQUENCE [LARGE SCALE GENOMIC DNA]</scope>
    <source>
        <strain evidence="14 15">NCTC7582</strain>
    </source>
</reference>
<feature type="domain" description="FtsX extracellular" evidence="13">
    <location>
        <begin position="70"/>
        <end position="160"/>
    </location>
</feature>
<evidence type="ECO:0000256" key="11">
    <source>
        <dbReference type="SAM" id="Phobius"/>
    </source>
</evidence>
<gene>
    <name evidence="14" type="primary">ftsX</name>
    <name evidence="14" type="ORF">NCTC7582_02399</name>
</gene>
<evidence type="ECO:0000256" key="2">
    <source>
        <dbReference type="ARBA" id="ARBA00007379"/>
    </source>
</evidence>
<evidence type="ECO:0000256" key="4">
    <source>
        <dbReference type="ARBA" id="ARBA00022475"/>
    </source>
</evidence>
<dbReference type="GO" id="GO:0051301">
    <property type="term" value="P:cell division"/>
    <property type="evidence" value="ECO:0007669"/>
    <property type="project" value="UniProtKB-KW"/>
</dbReference>
<dbReference type="PIRSF" id="PIRSF003097">
    <property type="entry name" value="FtsX"/>
    <property type="match status" value="1"/>
</dbReference>
<keyword evidence="5 10" id="KW-0132">Cell division</keyword>
<evidence type="ECO:0000256" key="7">
    <source>
        <dbReference type="ARBA" id="ARBA00022989"/>
    </source>
</evidence>
<evidence type="ECO:0000256" key="10">
    <source>
        <dbReference type="PIRNR" id="PIRNR003097"/>
    </source>
</evidence>
<comment type="function">
    <text evidence="10">Part of the ABC transporter FtsEX involved in asymmetric cellular division facilitating the initiation of sporulation.</text>
</comment>
<name>A0A2X0XNS3_9BACI</name>
<feature type="transmembrane region" description="Helical" evidence="11">
    <location>
        <begin position="32"/>
        <end position="57"/>
    </location>
</feature>
<dbReference type="EMBL" id="UAQE01000001">
    <property type="protein sequence ID" value="SPT99526.1"/>
    <property type="molecule type" value="Genomic_DNA"/>
</dbReference>
<dbReference type="PANTHER" id="PTHR47755:SF1">
    <property type="entry name" value="CELL DIVISION PROTEIN FTSX"/>
    <property type="match status" value="1"/>
</dbReference>
<dbReference type="InterPro" id="IPR058204">
    <property type="entry name" value="FtsX_firmicutes-type"/>
</dbReference>
<evidence type="ECO:0000259" key="12">
    <source>
        <dbReference type="Pfam" id="PF02687"/>
    </source>
</evidence>
<evidence type="ECO:0000256" key="8">
    <source>
        <dbReference type="ARBA" id="ARBA00023136"/>
    </source>
</evidence>